<reference evidence="3" key="1">
    <citation type="submission" date="2022-10" db="EMBL/GenBank/DDBJ databases">
        <title>Genome assembly of Pristionchus species.</title>
        <authorList>
            <person name="Yoshida K."/>
            <person name="Sommer R.J."/>
        </authorList>
    </citation>
    <scope>NUCLEOTIDE SEQUENCE [LARGE SCALE GENOMIC DNA]</scope>
    <source>
        <strain evidence="3">RS5460</strain>
    </source>
</reference>
<dbReference type="AlphaFoldDB" id="A0AAN5D3G0"/>
<dbReference type="SUPFAM" id="SSF53474">
    <property type="entry name" value="alpha/beta-Hydrolases"/>
    <property type="match status" value="1"/>
</dbReference>
<name>A0AAN5D3G0_9BILA</name>
<dbReference type="EMBL" id="BTRK01000005">
    <property type="protein sequence ID" value="GMR54924.1"/>
    <property type="molecule type" value="Genomic_DNA"/>
</dbReference>
<evidence type="ECO:0000256" key="1">
    <source>
        <dbReference type="ARBA" id="ARBA00009431"/>
    </source>
</evidence>
<dbReference type="GO" id="GO:0006508">
    <property type="term" value="P:proteolysis"/>
    <property type="evidence" value="ECO:0007669"/>
    <property type="project" value="InterPro"/>
</dbReference>
<feature type="non-terminal residue" evidence="2">
    <location>
        <position position="1"/>
    </location>
</feature>
<gene>
    <name evidence="2" type="ORF">PMAYCL1PPCAC_25119</name>
</gene>
<dbReference type="GO" id="GO:0004185">
    <property type="term" value="F:serine-type carboxypeptidase activity"/>
    <property type="evidence" value="ECO:0007669"/>
    <property type="project" value="InterPro"/>
</dbReference>
<sequence>VHPNYAHRDYFLSGQSYAGVYVPYLARRLLEGIDSGEMENANFKGFAIGNPAFDNVLLVVTALMQIQTM</sequence>
<evidence type="ECO:0000313" key="3">
    <source>
        <dbReference type="Proteomes" id="UP001328107"/>
    </source>
</evidence>
<evidence type="ECO:0008006" key="4">
    <source>
        <dbReference type="Google" id="ProtNLM"/>
    </source>
</evidence>
<organism evidence="2 3">
    <name type="scientific">Pristionchus mayeri</name>
    <dbReference type="NCBI Taxonomy" id="1317129"/>
    <lineage>
        <taxon>Eukaryota</taxon>
        <taxon>Metazoa</taxon>
        <taxon>Ecdysozoa</taxon>
        <taxon>Nematoda</taxon>
        <taxon>Chromadorea</taxon>
        <taxon>Rhabditida</taxon>
        <taxon>Rhabditina</taxon>
        <taxon>Diplogasteromorpha</taxon>
        <taxon>Diplogasteroidea</taxon>
        <taxon>Neodiplogasteridae</taxon>
        <taxon>Pristionchus</taxon>
    </lineage>
</organism>
<dbReference type="Pfam" id="PF00450">
    <property type="entry name" value="Peptidase_S10"/>
    <property type="match status" value="1"/>
</dbReference>
<proteinExistence type="inferred from homology"/>
<comment type="caution">
    <text evidence="2">The sequence shown here is derived from an EMBL/GenBank/DDBJ whole genome shotgun (WGS) entry which is preliminary data.</text>
</comment>
<dbReference type="InterPro" id="IPR029058">
    <property type="entry name" value="AB_hydrolase_fold"/>
</dbReference>
<keyword evidence="3" id="KW-1185">Reference proteome</keyword>
<protein>
    <recommendedName>
        <fullName evidence="4">Carboxypeptidase</fullName>
    </recommendedName>
</protein>
<dbReference type="Gene3D" id="3.40.50.1820">
    <property type="entry name" value="alpha/beta hydrolase"/>
    <property type="match status" value="1"/>
</dbReference>
<accession>A0AAN5D3G0</accession>
<evidence type="ECO:0000313" key="2">
    <source>
        <dbReference type="EMBL" id="GMR54924.1"/>
    </source>
</evidence>
<dbReference type="Proteomes" id="UP001328107">
    <property type="component" value="Unassembled WGS sequence"/>
</dbReference>
<feature type="non-terminal residue" evidence="2">
    <location>
        <position position="69"/>
    </location>
</feature>
<comment type="similarity">
    <text evidence="1">Belongs to the peptidase S10 family.</text>
</comment>
<dbReference type="InterPro" id="IPR001563">
    <property type="entry name" value="Peptidase_S10"/>
</dbReference>